<dbReference type="Pfam" id="PF04149">
    <property type="entry name" value="DUF397"/>
    <property type="match status" value="1"/>
</dbReference>
<evidence type="ECO:0000313" key="2">
    <source>
        <dbReference type="EMBL" id="MFC4909206.1"/>
    </source>
</evidence>
<proteinExistence type="predicted"/>
<protein>
    <submittedName>
        <fullName evidence="2">DUF397 domain-containing protein</fullName>
    </submittedName>
</protein>
<keyword evidence="3" id="KW-1185">Reference proteome</keyword>
<name>A0ABV9U082_9ACTN</name>
<dbReference type="RefSeq" id="WP_378256543.1">
    <property type="nucleotide sequence ID" value="NZ_JBHSIT010000005.1"/>
</dbReference>
<dbReference type="InterPro" id="IPR007278">
    <property type="entry name" value="DUF397"/>
</dbReference>
<accession>A0ABV9U082</accession>
<organism evidence="2 3">
    <name type="scientific">Actinomadura gamaensis</name>
    <dbReference type="NCBI Taxonomy" id="1763541"/>
    <lineage>
        <taxon>Bacteria</taxon>
        <taxon>Bacillati</taxon>
        <taxon>Actinomycetota</taxon>
        <taxon>Actinomycetes</taxon>
        <taxon>Streptosporangiales</taxon>
        <taxon>Thermomonosporaceae</taxon>
        <taxon>Actinomadura</taxon>
    </lineage>
</organism>
<gene>
    <name evidence="2" type="ORF">ACFPCY_17930</name>
</gene>
<reference evidence="3" key="1">
    <citation type="journal article" date="2019" name="Int. J. Syst. Evol. Microbiol.">
        <title>The Global Catalogue of Microorganisms (GCM) 10K type strain sequencing project: providing services to taxonomists for standard genome sequencing and annotation.</title>
        <authorList>
            <consortium name="The Broad Institute Genomics Platform"/>
            <consortium name="The Broad Institute Genome Sequencing Center for Infectious Disease"/>
            <person name="Wu L."/>
            <person name="Ma J."/>
        </authorList>
    </citation>
    <scope>NUCLEOTIDE SEQUENCE [LARGE SCALE GENOMIC DNA]</scope>
    <source>
        <strain evidence="3">KLKA75</strain>
    </source>
</reference>
<evidence type="ECO:0000259" key="1">
    <source>
        <dbReference type="Pfam" id="PF04149"/>
    </source>
</evidence>
<dbReference type="EMBL" id="JBHSIT010000005">
    <property type="protein sequence ID" value="MFC4909206.1"/>
    <property type="molecule type" value="Genomic_DNA"/>
</dbReference>
<feature type="domain" description="DUF397" evidence="1">
    <location>
        <begin position="9"/>
        <end position="64"/>
    </location>
</feature>
<evidence type="ECO:0000313" key="3">
    <source>
        <dbReference type="Proteomes" id="UP001595872"/>
    </source>
</evidence>
<sequence length="70" mass="7402">MSDDSICGLRWRKSSHSGVDQTDCIEIAASPRASGVFVRDSKDPAAPMLTLGAGEWAGLIQWVKGGALDL</sequence>
<comment type="caution">
    <text evidence="2">The sequence shown here is derived from an EMBL/GenBank/DDBJ whole genome shotgun (WGS) entry which is preliminary data.</text>
</comment>
<dbReference type="Proteomes" id="UP001595872">
    <property type="component" value="Unassembled WGS sequence"/>
</dbReference>